<evidence type="ECO:0000256" key="8">
    <source>
        <dbReference type="ARBA" id="ARBA00023136"/>
    </source>
</evidence>
<keyword evidence="2" id="KW-0813">Transport</keyword>
<evidence type="ECO:0000256" key="3">
    <source>
        <dbReference type="ARBA" id="ARBA00022475"/>
    </source>
</evidence>
<feature type="domain" description="Type II secretion system protein GspC N-terminal" evidence="10">
    <location>
        <begin position="104"/>
        <end position="174"/>
    </location>
</feature>
<proteinExistence type="predicted"/>
<evidence type="ECO:0000256" key="9">
    <source>
        <dbReference type="SAM" id="Phobius"/>
    </source>
</evidence>
<accession>A0A7U0RKK0</accession>
<sequence length="177" mass="19712">MRLCFISGNFPIIYRIEKEKWPAVLGYVLLILGLTTAIVVICETFYKTENSEINLEALLKKTPDKIVSQMTNPLPALFYPDGQEDADADQERFRVTRKLASDTLLMTAPVAKLPMKVVGLLCDKGNHAGMAIIEASGRQQSYLSGSAINDIYPIIKIFPDRIIINENGFYAALILES</sequence>
<dbReference type="Gene3D" id="2.30.30.830">
    <property type="match status" value="1"/>
</dbReference>
<dbReference type="GO" id="GO:0005886">
    <property type="term" value="C:plasma membrane"/>
    <property type="evidence" value="ECO:0007669"/>
    <property type="project" value="UniProtKB-SubCell"/>
</dbReference>
<evidence type="ECO:0000256" key="5">
    <source>
        <dbReference type="ARBA" id="ARBA00022692"/>
    </source>
</evidence>
<feature type="transmembrane region" description="Helical" evidence="9">
    <location>
        <begin position="21"/>
        <end position="41"/>
    </location>
</feature>
<dbReference type="Pfam" id="PF11356">
    <property type="entry name" value="T2SSC"/>
    <property type="match status" value="1"/>
</dbReference>
<name>A0A7U0RKK0_SERPR</name>
<evidence type="ECO:0000259" key="10">
    <source>
        <dbReference type="Pfam" id="PF11356"/>
    </source>
</evidence>
<evidence type="ECO:0000313" key="12">
    <source>
        <dbReference type="Proteomes" id="UP000596176"/>
    </source>
</evidence>
<dbReference type="InterPro" id="IPR024961">
    <property type="entry name" value="T2SS_GspC_N"/>
</dbReference>
<dbReference type="AlphaFoldDB" id="A0A7U0RKK0"/>
<keyword evidence="6" id="KW-0653">Protein transport</keyword>
<keyword evidence="3" id="KW-1003">Cell membrane</keyword>
<reference evidence="11 12" key="1">
    <citation type="submission" date="2021-01" db="EMBL/GenBank/DDBJ databases">
        <title>Chromosome sequence of Serratia proteamaculans strain 94 rif-r, isolated from spoiled beef.</title>
        <authorList>
            <person name="Zaytseva Y.V."/>
            <person name="Iablokov S.N."/>
            <person name="Klyukina A."/>
        </authorList>
    </citation>
    <scope>NUCLEOTIDE SEQUENCE [LARGE SCALE GENOMIC DNA]</scope>
    <source>
        <strain evidence="11 12">94 rif-r</strain>
    </source>
</reference>
<evidence type="ECO:0000256" key="1">
    <source>
        <dbReference type="ARBA" id="ARBA00004533"/>
    </source>
</evidence>
<dbReference type="RefSeq" id="WP_207977432.1">
    <property type="nucleotide sequence ID" value="NZ_CP068391.1"/>
</dbReference>
<dbReference type="Proteomes" id="UP000596176">
    <property type="component" value="Chromosome"/>
</dbReference>
<organism evidence="11 12">
    <name type="scientific">Serratia proteamaculans</name>
    <dbReference type="NCBI Taxonomy" id="28151"/>
    <lineage>
        <taxon>Bacteria</taxon>
        <taxon>Pseudomonadati</taxon>
        <taxon>Pseudomonadota</taxon>
        <taxon>Gammaproteobacteria</taxon>
        <taxon>Enterobacterales</taxon>
        <taxon>Yersiniaceae</taxon>
        <taxon>Serratia</taxon>
    </lineage>
</organism>
<comment type="subcellular location">
    <subcellularLocation>
        <location evidence="1">Cell inner membrane</location>
    </subcellularLocation>
</comment>
<evidence type="ECO:0000256" key="4">
    <source>
        <dbReference type="ARBA" id="ARBA00022519"/>
    </source>
</evidence>
<keyword evidence="4" id="KW-0997">Cell inner membrane</keyword>
<keyword evidence="7 9" id="KW-1133">Transmembrane helix</keyword>
<evidence type="ECO:0000313" key="11">
    <source>
        <dbReference type="EMBL" id="QQX51244.1"/>
    </source>
</evidence>
<evidence type="ECO:0000256" key="2">
    <source>
        <dbReference type="ARBA" id="ARBA00022448"/>
    </source>
</evidence>
<protein>
    <recommendedName>
        <fullName evidence="10">Type II secretion system protein GspC N-terminal domain-containing protein</fullName>
    </recommendedName>
</protein>
<dbReference type="EMBL" id="CP068391">
    <property type="protein sequence ID" value="QQX51244.1"/>
    <property type="molecule type" value="Genomic_DNA"/>
</dbReference>
<gene>
    <name evidence="11" type="ORF">JKX24_13470</name>
</gene>
<evidence type="ECO:0000256" key="7">
    <source>
        <dbReference type="ARBA" id="ARBA00022989"/>
    </source>
</evidence>
<dbReference type="GO" id="GO:0015031">
    <property type="term" value="P:protein transport"/>
    <property type="evidence" value="ECO:0007669"/>
    <property type="project" value="UniProtKB-KW"/>
</dbReference>
<keyword evidence="5 9" id="KW-0812">Transmembrane</keyword>
<evidence type="ECO:0000256" key="6">
    <source>
        <dbReference type="ARBA" id="ARBA00022927"/>
    </source>
</evidence>
<keyword evidence="8 9" id="KW-0472">Membrane</keyword>